<keyword evidence="2" id="KW-1185">Reference proteome</keyword>
<evidence type="ECO:0000313" key="1">
    <source>
        <dbReference type="EMBL" id="KAI7954280.1"/>
    </source>
</evidence>
<reference evidence="2" key="1">
    <citation type="journal article" date="2018" name="BMC Genomics">
        <title>Genomic insights into host adaptation between the wheat stripe rust pathogen (Puccinia striiformis f. sp. tritici) and the barley stripe rust pathogen (Puccinia striiformis f. sp. hordei).</title>
        <authorList>
            <person name="Xia C."/>
            <person name="Wang M."/>
            <person name="Yin C."/>
            <person name="Cornejo O.E."/>
            <person name="Hulbert S.H."/>
            <person name="Chen X."/>
        </authorList>
    </citation>
    <scope>NUCLEOTIDE SEQUENCE [LARGE SCALE GENOMIC DNA]</scope>
    <source>
        <strain evidence="2">93-210</strain>
    </source>
</reference>
<sequence>MSSRPVSPNFDPSSNPPNPIEIKINQLSEQLAKVKIGSANNENELAKIMVDVKSIKETFLAIADDVKDINSMKNLYNDLNSVKIYFQGQIDKIFSSLQQLHSSIDLSNLAIQQNAAQISDISRSSAVSRDVPELSYALFTGKPQETREFIYYIKEKLEEKHDCFRSEKAKINWIARHFRFPNGNLGVPSASHKWWMAILYENARAQDLPTESASVSDPYVLDYLSSADAFLSHLATTFDDKHDAEDAKRKLFAFRQGNRTIEEFNALFNALCYDVNLNDEIRCDVYEKALNPKILRIAVVRGDWKSATTLKAKQLAAVSAAEAQEKLNVIDSGSLPSIHFRPQIQPPPRLAPPPVRPPDGPAPMDLDMMSADTCFNFPRFRAVCRKKHVCQRCLGSYDSEHRSIRGCIHPDSKHSVMDQKVEIYKKWISEGGQDVKEALAEVAQAEKAKPSSSARHGQVSLDDIHDLSLGELCWHQAAQESGMDIDREICKSLFKDFYHIPFPSPRPILQLKLFQSNSASSLPVSTLFDSGASASFINSDFVCRNHLKLSSLSQPLHIRGFDGSLARSGAIKDYWIGEIQLPISSSLFLHFTVKLFVTTLSSADIILGSPWLAKNNIFVGGSPLSLFTPKPNLSINSLLLETLPPELSDFNSIFLNKSLDSLPPHRENFDCEINLKPNSVPPFTGMYNLSEKENRQLKEYVDENLKKGFIRQSSSPAGAPIFFVKVPGKADRPCIDYRLLNSMTIRDSYPLPLVSRLLNNLSGCKYLSKVDLKSAFNLLRIAPGHEWKTAFRTPWGLFEYLVMPFGLANAPATFQRFIQHVLREYLDVCCFVYIDDILIFSKTREQHVEDIKNVLGKLKENSLKASLNKCQFFQSDVKFLGFEISREGIRMDPKKLSAILDWPYPGGLKDLRRFLGFSNFYRRFIPKFSDLARPLTELTKNGTCTQENLSKPLTRTSFSALKKCFSRAPLLRHFDFSLPRVLYVDSSGYAIAAVLSQPDSQGKLHPVSFFSRKLSDRERGWPIFDLELFAIVSAFEEWRAWLMGTEEPIKVYSDHSNLLHFRSAKYLTPKQARWAAFLDGFNFVILHIPGKSNPADGPSRRPDFLEGQPEILQSKSITDKFINNNNSINDIQSSSAMEEPIQQDFYFQQPSPDLIEILKEQYKKMDEEEKEPLSEVNGLLWFKDRVYVPKDMRTRVLQLLHDSPTSGHPGIARTLSLLTRSFSWPGVRQDVISYVKSCDSCQRVKAHRQLPEGQLEPIPIPNRPWSVIGMDFITKLPISSGFDSILVVIDLLSKVTHFIPCKETYSASQIAHLFRTNIFRLHGLPEKIISDRGSVFVSEFWRSLMQSLQIKAGYSTAYHPQTDGQTERMNQVLEDYLRHFCSYHQDNWARILDLAEFATNNLDSRSLGVSPFFFSHGYHPKSSVLANGSSIKPLDDFLQNLYSIQEQAIACLDQAKKRQARYYNFHKKPATQYKEGDQVLLLRKFIQTRRFNSKLDYRFLGPFKVIEMVGKNAVRLDLSKDYPKLHPVFNVSLVTRYRSPNEVAGRSVLEGVKEGYYTNGRIVDWSKLSHILEARKVKEKFRSEPDKNVKKNSKSRNRKFQN</sequence>
<reference evidence="2" key="2">
    <citation type="journal article" date="2018" name="Mol. Plant Microbe Interact.">
        <title>Genome sequence resources for the wheat stripe rust pathogen (Puccinia striiformis f. sp. tritici) and the barley stripe rust pathogen (Puccinia striiformis f. sp. hordei).</title>
        <authorList>
            <person name="Xia C."/>
            <person name="Wang M."/>
            <person name="Yin C."/>
            <person name="Cornejo O.E."/>
            <person name="Hulbert S.H."/>
            <person name="Chen X."/>
        </authorList>
    </citation>
    <scope>NUCLEOTIDE SEQUENCE [LARGE SCALE GENOMIC DNA]</scope>
    <source>
        <strain evidence="2">93-210</strain>
    </source>
</reference>
<gene>
    <name evidence="1" type="ORF">MJO28_006827</name>
</gene>
<dbReference type="Proteomes" id="UP001060170">
    <property type="component" value="Chromosome 6"/>
</dbReference>
<comment type="caution">
    <text evidence="1">The sequence shown here is derived from an EMBL/GenBank/DDBJ whole genome shotgun (WGS) entry which is preliminary data.</text>
</comment>
<reference evidence="1 2" key="3">
    <citation type="journal article" date="2022" name="Microbiol. Spectr.">
        <title>Folding features and dynamics of 3D genome architecture in plant fungal pathogens.</title>
        <authorList>
            <person name="Xia C."/>
        </authorList>
    </citation>
    <scope>NUCLEOTIDE SEQUENCE [LARGE SCALE GENOMIC DNA]</scope>
    <source>
        <strain evidence="1 2">93-210</strain>
    </source>
</reference>
<accession>A0ACC0EIK0</accession>
<evidence type="ECO:0000313" key="2">
    <source>
        <dbReference type="Proteomes" id="UP001060170"/>
    </source>
</evidence>
<name>A0ACC0EIK0_9BASI</name>
<protein>
    <submittedName>
        <fullName evidence="1">Uncharacterized protein</fullName>
    </submittedName>
</protein>
<organism evidence="1 2">
    <name type="scientific">Puccinia striiformis f. sp. tritici</name>
    <dbReference type="NCBI Taxonomy" id="168172"/>
    <lineage>
        <taxon>Eukaryota</taxon>
        <taxon>Fungi</taxon>
        <taxon>Dikarya</taxon>
        <taxon>Basidiomycota</taxon>
        <taxon>Pucciniomycotina</taxon>
        <taxon>Pucciniomycetes</taxon>
        <taxon>Pucciniales</taxon>
        <taxon>Pucciniaceae</taxon>
        <taxon>Puccinia</taxon>
    </lineage>
</organism>
<dbReference type="EMBL" id="CM045870">
    <property type="protein sequence ID" value="KAI7954280.1"/>
    <property type="molecule type" value="Genomic_DNA"/>
</dbReference>
<proteinExistence type="predicted"/>